<accession>A0AC34FD02</accession>
<proteinExistence type="predicted"/>
<name>A0AC34FD02_9BILA</name>
<dbReference type="Proteomes" id="UP000887579">
    <property type="component" value="Unplaced"/>
</dbReference>
<dbReference type="WBParaSite" id="ES5_v2.g15044.t1">
    <property type="protein sequence ID" value="ES5_v2.g15044.t1"/>
    <property type="gene ID" value="ES5_v2.g15044"/>
</dbReference>
<evidence type="ECO:0000313" key="2">
    <source>
        <dbReference type="WBParaSite" id="ES5_v2.g15044.t1"/>
    </source>
</evidence>
<sequence length="323" mass="37143">MASYHKNVTTSSSSGIYECDRISIVKSQHPFNGTKKLWQCNSDDDENYVLEDYCRDRSKPIKPYKFSLLNQRCREKDVIVCCNTFQLEDHELSKFTKNTIDELNIEDNLKQNFIEMIVNQHHHLTPVQRHLIPLIIDDSRNIHVSYEAHCGAKTGILVGIVEEVKKIKKTLKSKRKGPLAIIIMHNNKKRARDLMSKIKQLLRGSNITCNFNNHEAIVDILILPVNSFCEVSDASLYENLSIFCIVDGERVLKDAGRSRFDRGLNFWSSKKSEDFVGYVLLMIKDNVRRIILTNQMAGGQRCNIFEMVKPGNLSLYNPSVHNP</sequence>
<evidence type="ECO:0000313" key="1">
    <source>
        <dbReference type="Proteomes" id="UP000887579"/>
    </source>
</evidence>
<reference evidence="2" key="1">
    <citation type="submission" date="2022-11" db="UniProtKB">
        <authorList>
            <consortium name="WormBaseParasite"/>
        </authorList>
    </citation>
    <scope>IDENTIFICATION</scope>
</reference>
<organism evidence="1 2">
    <name type="scientific">Panagrolaimus sp. ES5</name>
    <dbReference type="NCBI Taxonomy" id="591445"/>
    <lineage>
        <taxon>Eukaryota</taxon>
        <taxon>Metazoa</taxon>
        <taxon>Ecdysozoa</taxon>
        <taxon>Nematoda</taxon>
        <taxon>Chromadorea</taxon>
        <taxon>Rhabditida</taxon>
        <taxon>Tylenchina</taxon>
        <taxon>Panagrolaimomorpha</taxon>
        <taxon>Panagrolaimoidea</taxon>
        <taxon>Panagrolaimidae</taxon>
        <taxon>Panagrolaimus</taxon>
    </lineage>
</organism>
<protein>
    <submittedName>
        <fullName evidence="2">Uncharacterized protein</fullName>
    </submittedName>
</protein>